<dbReference type="Gramene" id="OE9A118008T1">
    <property type="protein sequence ID" value="OE9A118008C1"/>
    <property type="gene ID" value="OE9A118008"/>
</dbReference>
<proteinExistence type="predicted"/>
<dbReference type="Proteomes" id="UP000594638">
    <property type="component" value="Unassembled WGS sequence"/>
</dbReference>
<comment type="caution">
    <text evidence="2">The sequence shown here is derived from an EMBL/GenBank/DDBJ whole genome shotgun (WGS) entry which is preliminary data.</text>
</comment>
<dbReference type="EMBL" id="CACTIH010009143">
    <property type="protein sequence ID" value="CAA3025775.1"/>
    <property type="molecule type" value="Genomic_DNA"/>
</dbReference>
<dbReference type="AlphaFoldDB" id="A0A8S0V6Y6"/>
<feature type="region of interest" description="Disordered" evidence="1">
    <location>
        <begin position="78"/>
        <end position="159"/>
    </location>
</feature>
<keyword evidence="3" id="KW-1185">Reference proteome</keyword>
<protein>
    <submittedName>
        <fullName evidence="2">Uncharacterized protein</fullName>
    </submittedName>
</protein>
<evidence type="ECO:0000313" key="3">
    <source>
        <dbReference type="Proteomes" id="UP000594638"/>
    </source>
</evidence>
<reference evidence="2 3" key="1">
    <citation type="submission" date="2019-12" db="EMBL/GenBank/DDBJ databases">
        <authorList>
            <person name="Alioto T."/>
            <person name="Alioto T."/>
            <person name="Gomez Garrido J."/>
        </authorList>
    </citation>
    <scope>NUCLEOTIDE SEQUENCE [LARGE SCALE GENOMIC DNA]</scope>
</reference>
<name>A0A8S0V6Y6_OLEEU</name>
<gene>
    <name evidence="2" type="ORF">OLEA9_A118008</name>
</gene>
<feature type="compositionally biased region" description="Acidic residues" evidence="1">
    <location>
        <begin position="94"/>
        <end position="109"/>
    </location>
</feature>
<evidence type="ECO:0000313" key="2">
    <source>
        <dbReference type="EMBL" id="CAA3025775.1"/>
    </source>
</evidence>
<evidence type="ECO:0000256" key="1">
    <source>
        <dbReference type="SAM" id="MobiDB-lite"/>
    </source>
</evidence>
<sequence length="187" mass="20513">MDTHVTNLFFPSGQIWAYEAVPELDEHFGQRLHVHATLRPTEVERDLPYIASLVPFPDRPVPFLDNFARRVVGPQFHEVAPASEGCDGSATSDDHDDDSEDGSTADENGESSRDTSIEISVSDTEDDEDASGWQSGALPTLMGAPSISGRQGTCGGPTVTREDVEGMLLDQRILIEMRLRTMKLEII</sequence>
<accession>A0A8S0V6Y6</accession>
<organism evidence="2 3">
    <name type="scientific">Olea europaea subsp. europaea</name>
    <dbReference type="NCBI Taxonomy" id="158383"/>
    <lineage>
        <taxon>Eukaryota</taxon>
        <taxon>Viridiplantae</taxon>
        <taxon>Streptophyta</taxon>
        <taxon>Embryophyta</taxon>
        <taxon>Tracheophyta</taxon>
        <taxon>Spermatophyta</taxon>
        <taxon>Magnoliopsida</taxon>
        <taxon>eudicotyledons</taxon>
        <taxon>Gunneridae</taxon>
        <taxon>Pentapetalae</taxon>
        <taxon>asterids</taxon>
        <taxon>lamiids</taxon>
        <taxon>Lamiales</taxon>
        <taxon>Oleaceae</taxon>
        <taxon>Oleeae</taxon>
        <taxon>Olea</taxon>
    </lineage>
</organism>